<proteinExistence type="predicted"/>
<evidence type="ECO:0000256" key="1">
    <source>
        <dbReference type="SAM" id="MobiDB-lite"/>
    </source>
</evidence>
<comment type="caution">
    <text evidence="2">The sequence shown here is derived from an EMBL/GenBank/DDBJ whole genome shotgun (WGS) entry which is preliminary data.</text>
</comment>
<gene>
    <name evidence="2" type="ORF">NHX12_022395</name>
</gene>
<dbReference type="Proteomes" id="UP001148018">
    <property type="component" value="Unassembled WGS sequence"/>
</dbReference>
<evidence type="ECO:0000313" key="3">
    <source>
        <dbReference type="Proteomes" id="UP001148018"/>
    </source>
</evidence>
<protein>
    <submittedName>
        <fullName evidence="2">Uncharacterized protein</fullName>
    </submittedName>
</protein>
<feature type="region of interest" description="Disordered" evidence="1">
    <location>
        <begin position="95"/>
        <end position="130"/>
    </location>
</feature>
<accession>A0A9Q0IR88</accession>
<dbReference type="AlphaFoldDB" id="A0A9Q0IR88"/>
<feature type="region of interest" description="Disordered" evidence="1">
    <location>
        <begin position="1"/>
        <end position="30"/>
    </location>
</feature>
<organism evidence="2 3">
    <name type="scientific">Muraenolepis orangiensis</name>
    <name type="common">Patagonian moray cod</name>
    <dbReference type="NCBI Taxonomy" id="630683"/>
    <lineage>
        <taxon>Eukaryota</taxon>
        <taxon>Metazoa</taxon>
        <taxon>Chordata</taxon>
        <taxon>Craniata</taxon>
        <taxon>Vertebrata</taxon>
        <taxon>Euteleostomi</taxon>
        <taxon>Actinopterygii</taxon>
        <taxon>Neopterygii</taxon>
        <taxon>Teleostei</taxon>
        <taxon>Neoteleostei</taxon>
        <taxon>Acanthomorphata</taxon>
        <taxon>Zeiogadaria</taxon>
        <taxon>Gadariae</taxon>
        <taxon>Gadiformes</taxon>
        <taxon>Muraenolepidoidei</taxon>
        <taxon>Muraenolepididae</taxon>
        <taxon>Muraenolepis</taxon>
    </lineage>
</organism>
<reference evidence="2" key="1">
    <citation type="submission" date="2022-07" db="EMBL/GenBank/DDBJ databases">
        <title>Chromosome-level genome of Muraenolepis orangiensis.</title>
        <authorList>
            <person name="Kim J."/>
        </authorList>
    </citation>
    <scope>NUCLEOTIDE SEQUENCE</scope>
    <source>
        <strain evidence="2">KU_S4_2022</strain>
        <tissue evidence="2">Muscle</tissue>
    </source>
</reference>
<keyword evidence="3" id="KW-1185">Reference proteome</keyword>
<evidence type="ECO:0000313" key="2">
    <source>
        <dbReference type="EMBL" id="KAJ3610302.1"/>
    </source>
</evidence>
<name>A0A9Q0IR88_9TELE</name>
<sequence>MCKTPASMRKRTHQSGSGWSSPFHCEEEEPPVRVWPVLTLSSGGRGPTSLGLAGPHPVIVRKRTNQSGSGWSSPCHQEEEDQPVRVWLVLTLSSGGRGPTSQGLAGPHPVIRRKRTNQSGSGWSSPCHREEADQPVRVWLVLTLSS</sequence>
<dbReference type="EMBL" id="JANIIK010000038">
    <property type="protein sequence ID" value="KAJ3610302.1"/>
    <property type="molecule type" value="Genomic_DNA"/>
</dbReference>